<feature type="transmembrane region" description="Helical" evidence="9">
    <location>
        <begin position="12"/>
        <end position="36"/>
    </location>
</feature>
<evidence type="ECO:0000313" key="13">
    <source>
        <dbReference type="Proteomes" id="UP001467690"/>
    </source>
</evidence>
<dbReference type="SUPFAM" id="SSF55874">
    <property type="entry name" value="ATPase domain of HSP90 chaperone/DNA topoisomerase II/histidine kinase"/>
    <property type="match status" value="1"/>
</dbReference>
<dbReference type="EC" id="2.7.13.3" evidence="3"/>
<dbReference type="SMART" id="SM00387">
    <property type="entry name" value="HATPase_c"/>
    <property type="match status" value="1"/>
</dbReference>
<feature type="transmembrane region" description="Helical" evidence="9">
    <location>
        <begin position="179"/>
        <end position="198"/>
    </location>
</feature>
<proteinExistence type="predicted"/>
<dbReference type="PRINTS" id="PR00344">
    <property type="entry name" value="BCTRLSENSOR"/>
</dbReference>
<dbReference type="CDD" id="cd17546">
    <property type="entry name" value="REC_hyHK_CKI1_RcsC-like"/>
    <property type="match status" value="1"/>
</dbReference>
<dbReference type="EMBL" id="JBELOE010000284">
    <property type="protein sequence ID" value="MER2494126.1"/>
    <property type="molecule type" value="Genomic_DNA"/>
</dbReference>
<evidence type="ECO:0000313" key="12">
    <source>
        <dbReference type="EMBL" id="MER2494126.1"/>
    </source>
</evidence>
<feature type="domain" description="Response regulatory" evidence="11">
    <location>
        <begin position="584"/>
        <end position="698"/>
    </location>
</feature>
<dbReference type="SUPFAM" id="SSF47384">
    <property type="entry name" value="Homodimeric domain of signal transducing histidine kinase"/>
    <property type="match status" value="1"/>
</dbReference>
<evidence type="ECO:0000256" key="4">
    <source>
        <dbReference type="ARBA" id="ARBA00022553"/>
    </source>
</evidence>
<dbReference type="SMART" id="SM00448">
    <property type="entry name" value="REC"/>
    <property type="match status" value="1"/>
</dbReference>
<dbReference type="SUPFAM" id="SSF52172">
    <property type="entry name" value="CheY-like"/>
    <property type="match status" value="1"/>
</dbReference>
<keyword evidence="5 9" id="KW-0812">Transmembrane</keyword>
<evidence type="ECO:0000256" key="1">
    <source>
        <dbReference type="ARBA" id="ARBA00000085"/>
    </source>
</evidence>
<reference evidence="12 13" key="1">
    <citation type="submission" date="2024-06" db="EMBL/GenBank/DDBJ databases">
        <authorList>
            <person name="Chen R.Y."/>
        </authorList>
    </citation>
    <scope>NUCLEOTIDE SEQUENCE [LARGE SCALE GENOMIC DNA]</scope>
    <source>
        <strain evidence="12 13">D2</strain>
    </source>
</reference>
<dbReference type="InterPro" id="IPR004358">
    <property type="entry name" value="Sig_transdc_His_kin-like_C"/>
</dbReference>
<feature type="domain" description="Histidine kinase" evidence="10">
    <location>
        <begin position="243"/>
        <end position="457"/>
    </location>
</feature>
<accession>A0ABV1RN05</accession>
<gene>
    <name evidence="12" type="ORF">ABS311_19800</name>
</gene>
<dbReference type="PROSITE" id="PS50110">
    <property type="entry name" value="RESPONSE_REGULATORY"/>
    <property type="match status" value="1"/>
</dbReference>
<dbReference type="InterPro" id="IPR029095">
    <property type="entry name" value="NarX-like_N"/>
</dbReference>
<evidence type="ECO:0000256" key="3">
    <source>
        <dbReference type="ARBA" id="ARBA00012438"/>
    </source>
</evidence>
<comment type="caution">
    <text evidence="12">The sequence shown here is derived from an EMBL/GenBank/DDBJ whole genome shotgun (WGS) entry which is preliminary data.</text>
</comment>
<evidence type="ECO:0000259" key="11">
    <source>
        <dbReference type="PROSITE" id="PS50110"/>
    </source>
</evidence>
<dbReference type="InterPro" id="IPR003594">
    <property type="entry name" value="HATPase_dom"/>
</dbReference>
<dbReference type="Gene3D" id="3.30.565.10">
    <property type="entry name" value="Histidine kinase-like ATPase, C-terminal domain"/>
    <property type="match status" value="1"/>
</dbReference>
<dbReference type="Pfam" id="PF00072">
    <property type="entry name" value="Response_reg"/>
    <property type="match status" value="1"/>
</dbReference>
<dbReference type="InterPro" id="IPR005467">
    <property type="entry name" value="His_kinase_dom"/>
</dbReference>
<feature type="modified residue" description="4-aspartylphosphate" evidence="8">
    <location>
        <position position="633"/>
    </location>
</feature>
<keyword evidence="6 9" id="KW-1133">Transmembrane helix</keyword>
<evidence type="ECO:0000256" key="6">
    <source>
        <dbReference type="ARBA" id="ARBA00022989"/>
    </source>
</evidence>
<sequence length="700" mass="79242">MKKKIIHIQKKLTLCVRLLLLLVAFTITACNFYLFYALDQQDEYAYYINLAGKQRMLSQRIELHYLRLQQQNNHFLVVDIQKLQSLLLQLHAAHELLIQQSVMDLLSDPYQAKLNHLYTDKSNGINKLLLDYTESIFPAEGQLGQISAKQDALNQGLLNAFDQVVDLYQHQAQKNISHIKLAVTIFIFSFLLLLYLCYRYFFFPLSRQATSALHKEMQALQTVTRERDVCTAENLSKSALLFRISHALRGSLNGVLGMLHLYRQQPSNRELLVKAQQSALNMLDILNTVTDYAELEQDQGNLRMSRFCLSELLAHIRDEFNSLASKKGIEFELTISPSVPYEIEADQNVLLRILRQLLNNAVQYTECGEVALFVNLGESNELSLHIHDTGVGITDSELQRLKSGGVNRLQKRQQNQKNTGIGLTIVHRLVSLLGGKIEINSVLGQGTDVYLQLPYSTVQSNLKLSAKDCSQLRAGNYFLLSRDPALVHFYQSVLQGFKCPMRQLDPLNIDEIENNSNVILDLRYADLVNPENNAIVPLIKVHTDFNLPPKKGIIARFPNAIQLLQAILEQQPTAVSNQKWPGKKVLVAEDNAVNQEVIVNLLQQNELDVTIASNGLLAAEIAIKHSFDIILMDIQMPVLDGVECTRKLRESGINTPIIALTAHSFRADEKLCFEVGMDGFLSKPLDPEKLNRMLSRFLSE</sequence>
<evidence type="ECO:0000259" key="10">
    <source>
        <dbReference type="PROSITE" id="PS50109"/>
    </source>
</evidence>
<dbReference type="PANTHER" id="PTHR45339:SF5">
    <property type="entry name" value="HISTIDINE KINASE"/>
    <property type="match status" value="1"/>
</dbReference>
<organism evidence="12 13">
    <name type="scientific">Catenovulum sediminis</name>
    <dbReference type="NCBI Taxonomy" id="1740262"/>
    <lineage>
        <taxon>Bacteria</taxon>
        <taxon>Pseudomonadati</taxon>
        <taxon>Pseudomonadota</taxon>
        <taxon>Gammaproteobacteria</taxon>
        <taxon>Alteromonadales</taxon>
        <taxon>Alteromonadaceae</taxon>
        <taxon>Catenovulum</taxon>
    </lineage>
</organism>
<dbReference type="InterPro" id="IPR036890">
    <property type="entry name" value="HATPase_C_sf"/>
</dbReference>
<dbReference type="Gene3D" id="3.40.50.2300">
    <property type="match status" value="1"/>
</dbReference>
<dbReference type="Pfam" id="PF02518">
    <property type="entry name" value="HATPase_c"/>
    <property type="match status" value="1"/>
</dbReference>
<evidence type="ECO:0000256" key="9">
    <source>
        <dbReference type="SAM" id="Phobius"/>
    </source>
</evidence>
<dbReference type="RefSeq" id="WP_143871266.1">
    <property type="nucleotide sequence ID" value="NZ_CP041660.1"/>
</dbReference>
<name>A0ABV1RN05_9ALTE</name>
<dbReference type="InterPro" id="IPR036097">
    <property type="entry name" value="HisK_dim/P_sf"/>
</dbReference>
<protein>
    <recommendedName>
        <fullName evidence="3">histidine kinase</fullName>
        <ecNumber evidence="3">2.7.13.3</ecNumber>
    </recommendedName>
</protein>
<dbReference type="PANTHER" id="PTHR45339">
    <property type="entry name" value="HYBRID SIGNAL TRANSDUCTION HISTIDINE KINASE J"/>
    <property type="match status" value="1"/>
</dbReference>
<dbReference type="Gene3D" id="1.10.287.130">
    <property type="match status" value="1"/>
</dbReference>
<evidence type="ECO:0000256" key="7">
    <source>
        <dbReference type="ARBA" id="ARBA00023136"/>
    </source>
</evidence>
<keyword evidence="4 8" id="KW-0597">Phosphoprotein</keyword>
<dbReference type="InterPro" id="IPR001789">
    <property type="entry name" value="Sig_transdc_resp-reg_receiver"/>
</dbReference>
<evidence type="ECO:0000256" key="2">
    <source>
        <dbReference type="ARBA" id="ARBA00004141"/>
    </source>
</evidence>
<dbReference type="InterPro" id="IPR011006">
    <property type="entry name" value="CheY-like_superfamily"/>
</dbReference>
<evidence type="ECO:0000256" key="5">
    <source>
        <dbReference type="ARBA" id="ARBA00022692"/>
    </source>
</evidence>
<dbReference type="Proteomes" id="UP001467690">
    <property type="component" value="Unassembled WGS sequence"/>
</dbReference>
<dbReference type="Pfam" id="PF13675">
    <property type="entry name" value="PilJ"/>
    <property type="match status" value="1"/>
</dbReference>
<keyword evidence="13" id="KW-1185">Reference proteome</keyword>
<dbReference type="PROSITE" id="PS50109">
    <property type="entry name" value="HIS_KIN"/>
    <property type="match status" value="1"/>
</dbReference>
<keyword evidence="7 9" id="KW-0472">Membrane</keyword>
<comment type="subcellular location">
    <subcellularLocation>
        <location evidence="2">Membrane</location>
        <topology evidence="2">Multi-pass membrane protein</topology>
    </subcellularLocation>
</comment>
<dbReference type="PROSITE" id="PS51257">
    <property type="entry name" value="PROKAR_LIPOPROTEIN"/>
    <property type="match status" value="1"/>
</dbReference>
<evidence type="ECO:0000256" key="8">
    <source>
        <dbReference type="PROSITE-ProRule" id="PRU00169"/>
    </source>
</evidence>
<comment type="catalytic activity">
    <reaction evidence="1">
        <text>ATP + protein L-histidine = ADP + protein N-phospho-L-histidine.</text>
        <dbReference type="EC" id="2.7.13.3"/>
    </reaction>
</comment>